<gene>
    <name evidence="2" type="ORF">K788_0003550</name>
</gene>
<proteinExistence type="predicted"/>
<dbReference type="EMBL" id="CP012746">
    <property type="protein sequence ID" value="ALL63498.1"/>
    <property type="molecule type" value="Genomic_DNA"/>
</dbReference>
<keyword evidence="1" id="KW-0812">Transmembrane</keyword>
<sequence>MLAFSFSWMEYWLFMAALVVVSIALTSLCGSVPRAPERPEDDA</sequence>
<keyword evidence="1" id="KW-1133">Transmembrane helix</keyword>
<evidence type="ECO:0000313" key="2">
    <source>
        <dbReference type="EMBL" id="ALL63498.1"/>
    </source>
</evidence>
<dbReference type="AlphaFoldDB" id="A0A0P0R6G8"/>
<reference evidence="2 3" key="1">
    <citation type="journal article" date="2014" name="Genome Announc.">
        <title>Draft Genome Sequence of the Haloacid-Degrading Burkholderia caribensis Strain MBA4.</title>
        <authorList>
            <person name="Pan Y."/>
            <person name="Kong K.F."/>
            <person name="Tsang J.S."/>
        </authorList>
    </citation>
    <scope>NUCLEOTIDE SEQUENCE [LARGE SCALE GENOMIC DNA]</scope>
    <source>
        <strain evidence="2 3">MBA4</strain>
    </source>
</reference>
<evidence type="ECO:0000313" key="3">
    <source>
        <dbReference type="Proteomes" id="UP000019146"/>
    </source>
</evidence>
<evidence type="ECO:0008006" key="4">
    <source>
        <dbReference type="Google" id="ProtNLM"/>
    </source>
</evidence>
<evidence type="ECO:0000256" key="1">
    <source>
        <dbReference type="SAM" id="Phobius"/>
    </source>
</evidence>
<dbReference type="KEGG" id="bcai:K788_0003550"/>
<organism evidence="2 3">
    <name type="scientific">Paraburkholderia caribensis MBA4</name>
    <dbReference type="NCBI Taxonomy" id="1323664"/>
    <lineage>
        <taxon>Bacteria</taxon>
        <taxon>Pseudomonadati</taxon>
        <taxon>Pseudomonadota</taxon>
        <taxon>Betaproteobacteria</taxon>
        <taxon>Burkholderiales</taxon>
        <taxon>Burkholderiaceae</taxon>
        <taxon>Paraburkholderia</taxon>
    </lineage>
</organism>
<accession>A0A0P0R6G8</accession>
<feature type="transmembrane region" description="Helical" evidence="1">
    <location>
        <begin position="12"/>
        <end position="32"/>
    </location>
</feature>
<dbReference type="Proteomes" id="UP000019146">
    <property type="component" value="Chromosome 1"/>
</dbReference>
<protein>
    <recommendedName>
        <fullName evidence="4">Transmembrane protein</fullName>
    </recommendedName>
</protein>
<keyword evidence="1" id="KW-0472">Membrane</keyword>
<name>A0A0P0R6G8_9BURK</name>